<evidence type="ECO:0000313" key="3">
    <source>
        <dbReference type="Proteomes" id="UP000828390"/>
    </source>
</evidence>
<reference evidence="2" key="2">
    <citation type="submission" date="2020-11" db="EMBL/GenBank/DDBJ databases">
        <authorList>
            <person name="McCartney M.A."/>
            <person name="Auch B."/>
            <person name="Kono T."/>
            <person name="Mallez S."/>
            <person name="Becker A."/>
            <person name="Gohl D.M."/>
            <person name="Silverstein K.A.T."/>
            <person name="Koren S."/>
            <person name="Bechman K.B."/>
            <person name="Herman A."/>
            <person name="Abrahante J.E."/>
            <person name="Garbe J."/>
        </authorList>
    </citation>
    <scope>NUCLEOTIDE SEQUENCE</scope>
    <source>
        <strain evidence="2">Duluth1</strain>
        <tissue evidence="2">Whole animal</tissue>
    </source>
</reference>
<keyword evidence="1" id="KW-0812">Transmembrane</keyword>
<reference evidence="2" key="1">
    <citation type="journal article" date="2019" name="bioRxiv">
        <title>The Genome of the Zebra Mussel, Dreissena polymorpha: A Resource for Invasive Species Research.</title>
        <authorList>
            <person name="McCartney M.A."/>
            <person name="Auch B."/>
            <person name="Kono T."/>
            <person name="Mallez S."/>
            <person name="Zhang Y."/>
            <person name="Obille A."/>
            <person name="Becker A."/>
            <person name="Abrahante J.E."/>
            <person name="Garbe J."/>
            <person name="Badalamenti J.P."/>
            <person name="Herman A."/>
            <person name="Mangelson H."/>
            <person name="Liachko I."/>
            <person name="Sullivan S."/>
            <person name="Sone E.D."/>
            <person name="Koren S."/>
            <person name="Silverstein K.A.T."/>
            <person name="Beckman K.B."/>
            <person name="Gohl D.M."/>
        </authorList>
    </citation>
    <scope>NUCLEOTIDE SEQUENCE</scope>
    <source>
        <strain evidence="2">Duluth1</strain>
        <tissue evidence="2">Whole animal</tissue>
    </source>
</reference>
<comment type="caution">
    <text evidence="2">The sequence shown here is derived from an EMBL/GenBank/DDBJ whole genome shotgun (WGS) entry which is preliminary data.</text>
</comment>
<protein>
    <submittedName>
        <fullName evidence="2">Uncharacterized protein</fullName>
    </submittedName>
</protein>
<keyword evidence="3" id="KW-1185">Reference proteome</keyword>
<dbReference type="EMBL" id="JAIWYP010000009">
    <property type="protein sequence ID" value="KAH3773552.1"/>
    <property type="molecule type" value="Genomic_DNA"/>
</dbReference>
<organism evidence="2 3">
    <name type="scientific">Dreissena polymorpha</name>
    <name type="common">Zebra mussel</name>
    <name type="synonym">Mytilus polymorpha</name>
    <dbReference type="NCBI Taxonomy" id="45954"/>
    <lineage>
        <taxon>Eukaryota</taxon>
        <taxon>Metazoa</taxon>
        <taxon>Spiralia</taxon>
        <taxon>Lophotrochozoa</taxon>
        <taxon>Mollusca</taxon>
        <taxon>Bivalvia</taxon>
        <taxon>Autobranchia</taxon>
        <taxon>Heteroconchia</taxon>
        <taxon>Euheterodonta</taxon>
        <taxon>Imparidentia</taxon>
        <taxon>Neoheterodontei</taxon>
        <taxon>Myida</taxon>
        <taxon>Dreissenoidea</taxon>
        <taxon>Dreissenidae</taxon>
        <taxon>Dreissena</taxon>
    </lineage>
</organism>
<feature type="transmembrane region" description="Helical" evidence="1">
    <location>
        <begin position="218"/>
        <end position="238"/>
    </location>
</feature>
<gene>
    <name evidence="2" type="ORF">DPMN_174914</name>
</gene>
<keyword evidence="1" id="KW-1133">Transmembrane helix</keyword>
<accession>A0A9D4E8C9</accession>
<keyword evidence="1" id="KW-0472">Membrane</keyword>
<proteinExistence type="predicted"/>
<evidence type="ECO:0000313" key="2">
    <source>
        <dbReference type="EMBL" id="KAH3773552.1"/>
    </source>
</evidence>
<dbReference type="AlphaFoldDB" id="A0A9D4E8C9"/>
<name>A0A9D4E8C9_DREPO</name>
<dbReference type="Proteomes" id="UP000828390">
    <property type="component" value="Unassembled WGS sequence"/>
</dbReference>
<sequence length="240" mass="26449">MTGMAIMFSLPAEFTHANLGVMLSGDFIVLAAVLEEYVQTTYGISCAICRTSRTRSGYLMMHLAVSSTCPLEALQQIAREMSTMLTYLNVTINGRLIPVPVFANVAMFATEDKPTVLGCEQVYLLAGVAFSVHECPSVLLSFAEMKNAGITNAEFSKLTFSGCIGKKSNDPSMHNISFIGNIQDKCPQSDYQTNASRVYTICIDSYLRLWSSSSSSKWVDMLCFSIIEFVFLIIGLFIRI</sequence>
<evidence type="ECO:0000256" key="1">
    <source>
        <dbReference type="SAM" id="Phobius"/>
    </source>
</evidence>